<evidence type="ECO:0000259" key="4">
    <source>
        <dbReference type="Pfam" id="PF00891"/>
    </source>
</evidence>
<evidence type="ECO:0000256" key="2">
    <source>
        <dbReference type="ARBA" id="ARBA00022679"/>
    </source>
</evidence>
<dbReference type="Proteomes" id="UP000807025">
    <property type="component" value="Unassembled WGS sequence"/>
</dbReference>
<proteinExistence type="predicted"/>
<dbReference type="SUPFAM" id="SSF46785">
    <property type="entry name" value="Winged helix' DNA-binding domain"/>
    <property type="match status" value="1"/>
</dbReference>
<dbReference type="InterPro" id="IPR016461">
    <property type="entry name" value="COMT-like"/>
</dbReference>
<organism evidence="6 7">
    <name type="scientific">Pleurotus eryngii</name>
    <name type="common">Boletus of the steppes</name>
    <dbReference type="NCBI Taxonomy" id="5323"/>
    <lineage>
        <taxon>Eukaryota</taxon>
        <taxon>Fungi</taxon>
        <taxon>Dikarya</taxon>
        <taxon>Basidiomycota</taxon>
        <taxon>Agaricomycotina</taxon>
        <taxon>Agaricomycetes</taxon>
        <taxon>Agaricomycetidae</taxon>
        <taxon>Agaricales</taxon>
        <taxon>Pleurotineae</taxon>
        <taxon>Pleurotaceae</taxon>
        <taxon>Pleurotus</taxon>
    </lineage>
</organism>
<reference evidence="6" key="1">
    <citation type="submission" date="2020-11" db="EMBL/GenBank/DDBJ databases">
        <authorList>
            <consortium name="DOE Joint Genome Institute"/>
            <person name="Ahrendt S."/>
            <person name="Riley R."/>
            <person name="Andreopoulos W."/>
            <person name="Labutti K."/>
            <person name="Pangilinan J."/>
            <person name="Ruiz-Duenas F.J."/>
            <person name="Barrasa J.M."/>
            <person name="Sanchez-Garcia M."/>
            <person name="Camarero S."/>
            <person name="Miyauchi S."/>
            <person name="Serrano A."/>
            <person name="Linde D."/>
            <person name="Babiker R."/>
            <person name="Drula E."/>
            <person name="Ayuso-Fernandez I."/>
            <person name="Pacheco R."/>
            <person name="Padilla G."/>
            <person name="Ferreira P."/>
            <person name="Barriuso J."/>
            <person name="Kellner H."/>
            <person name="Castanera R."/>
            <person name="Alfaro M."/>
            <person name="Ramirez L."/>
            <person name="Pisabarro A.G."/>
            <person name="Kuo A."/>
            <person name="Tritt A."/>
            <person name="Lipzen A."/>
            <person name="He G."/>
            <person name="Yan M."/>
            <person name="Ng V."/>
            <person name="Cullen D."/>
            <person name="Martin F."/>
            <person name="Rosso M.-N."/>
            <person name="Henrissat B."/>
            <person name="Hibbett D."/>
            <person name="Martinez A.T."/>
            <person name="Grigoriev I.V."/>
        </authorList>
    </citation>
    <scope>NUCLEOTIDE SEQUENCE</scope>
    <source>
        <strain evidence="6">ATCC 90797</strain>
    </source>
</reference>
<evidence type="ECO:0000256" key="1">
    <source>
        <dbReference type="ARBA" id="ARBA00022603"/>
    </source>
</evidence>
<evidence type="ECO:0000259" key="5">
    <source>
        <dbReference type="Pfam" id="PF08100"/>
    </source>
</evidence>
<keyword evidence="7" id="KW-1185">Reference proteome</keyword>
<dbReference type="GO" id="GO:0032259">
    <property type="term" value="P:methylation"/>
    <property type="evidence" value="ECO:0007669"/>
    <property type="project" value="UniProtKB-KW"/>
</dbReference>
<dbReference type="GO" id="GO:0046983">
    <property type="term" value="F:protein dimerization activity"/>
    <property type="evidence" value="ECO:0007669"/>
    <property type="project" value="InterPro"/>
</dbReference>
<dbReference type="InterPro" id="IPR036390">
    <property type="entry name" value="WH_DNA-bd_sf"/>
</dbReference>
<feature type="domain" description="O-methyltransferase C-terminal" evidence="4">
    <location>
        <begin position="232"/>
        <end position="431"/>
    </location>
</feature>
<feature type="domain" description="O-methyltransferase dimerisation" evidence="5">
    <location>
        <begin position="74"/>
        <end position="154"/>
    </location>
</feature>
<sequence length="451" mass="49251">MADYLNALAEIISSNVKILGDAYAQDGRKFPSLDEPFAPTKSAEAAAVQEATRLIVAAAAQLTASVRSPLEVLMDQATGMYSTVILSFANDHNVADLLKEAGPEGLDAKEIGKQIGVNGAYVARCLRYLATRHIFREVKPNVFANNKVSSALIKNKPFKDIEADSMTKYDDAPLSALISHTTDEGFIGSRSIIEFMKDSKGYVSPFSMSNQDRANIFEWYEKPGNKWRAHRFATAMKAPAKLWGQGAYASVLDWNSLPTGSTIVDVGGSTGEVTMELARAAPQHKYVLQDLEGAIAEAKRRWASEWPEAINDGTVTLEVHSFFEPMPVKADVYFLRAIIHDWPEADCRKILGHIHAAAKSTSKLILLELVAVHACPDELTGSRTIPYPLLANLGLAVGGFITVVDMQMLAIVDGRERTAGDFEELGRMTGWKLETVKPGPMGAFIFSKVEV</sequence>
<dbReference type="PANTHER" id="PTHR43712">
    <property type="entry name" value="PUTATIVE (AFU_ORTHOLOGUE AFUA_4G14580)-RELATED"/>
    <property type="match status" value="1"/>
</dbReference>
<dbReference type="SUPFAM" id="SSF53335">
    <property type="entry name" value="S-adenosyl-L-methionine-dependent methyltransferases"/>
    <property type="match status" value="1"/>
</dbReference>
<dbReference type="EMBL" id="MU154535">
    <property type="protein sequence ID" value="KAF9498873.1"/>
    <property type="molecule type" value="Genomic_DNA"/>
</dbReference>
<protein>
    <submittedName>
        <fullName evidence="6">S-adenosyl-L-methionine-dependent methyltransferase</fullName>
    </submittedName>
</protein>
<dbReference type="Gene3D" id="3.40.50.150">
    <property type="entry name" value="Vaccinia Virus protein VP39"/>
    <property type="match status" value="1"/>
</dbReference>
<dbReference type="Gene3D" id="1.10.10.10">
    <property type="entry name" value="Winged helix-like DNA-binding domain superfamily/Winged helix DNA-binding domain"/>
    <property type="match status" value="1"/>
</dbReference>
<evidence type="ECO:0000256" key="3">
    <source>
        <dbReference type="ARBA" id="ARBA00022691"/>
    </source>
</evidence>
<name>A0A9P6A2S6_PLEER</name>
<evidence type="ECO:0000313" key="7">
    <source>
        <dbReference type="Proteomes" id="UP000807025"/>
    </source>
</evidence>
<dbReference type="InterPro" id="IPR029063">
    <property type="entry name" value="SAM-dependent_MTases_sf"/>
</dbReference>
<dbReference type="Pfam" id="PF00891">
    <property type="entry name" value="Methyltransf_2"/>
    <property type="match status" value="1"/>
</dbReference>
<keyword evidence="3" id="KW-0949">S-adenosyl-L-methionine</keyword>
<dbReference type="AlphaFoldDB" id="A0A9P6A2S6"/>
<gene>
    <name evidence="6" type="ORF">BDN71DRAFT_1503589</name>
</gene>
<dbReference type="PANTHER" id="PTHR43712:SF2">
    <property type="entry name" value="O-METHYLTRANSFERASE CICE"/>
    <property type="match status" value="1"/>
</dbReference>
<accession>A0A9P6A2S6</accession>
<keyword evidence="1 6" id="KW-0489">Methyltransferase</keyword>
<dbReference type="Pfam" id="PF08100">
    <property type="entry name" value="Dimerisation"/>
    <property type="match status" value="1"/>
</dbReference>
<dbReference type="GO" id="GO:0008171">
    <property type="term" value="F:O-methyltransferase activity"/>
    <property type="evidence" value="ECO:0007669"/>
    <property type="project" value="InterPro"/>
</dbReference>
<dbReference type="OrthoDB" id="2410195at2759"/>
<dbReference type="PROSITE" id="PS51683">
    <property type="entry name" value="SAM_OMT_II"/>
    <property type="match status" value="1"/>
</dbReference>
<dbReference type="InterPro" id="IPR012967">
    <property type="entry name" value="COMT_dimerisation"/>
</dbReference>
<keyword evidence="2" id="KW-0808">Transferase</keyword>
<dbReference type="InterPro" id="IPR001077">
    <property type="entry name" value="COMT_C"/>
</dbReference>
<evidence type="ECO:0000313" key="6">
    <source>
        <dbReference type="EMBL" id="KAF9498873.1"/>
    </source>
</evidence>
<dbReference type="InterPro" id="IPR036388">
    <property type="entry name" value="WH-like_DNA-bd_sf"/>
</dbReference>
<comment type="caution">
    <text evidence="6">The sequence shown here is derived from an EMBL/GenBank/DDBJ whole genome shotgun (WGS) entry which is preliminary data.</text>
</comment>